<dbReference type="Pfam" id="PF14226">
    <property type="entry name" value="DIOX_N"/>
    <property type="match status" value="1"/>
</dbReference>
<dbReference type="KEGG" id="qsa:O6P43_012878"/>
<keyword evidence="4 6" id="KW-0560">Oxidoreductase</keyword>
<keyword evidence="5 6" id="KW-0408">Iron</keyword>
<dbReference type="Pfam" id="PF03171">
    <property type="entry name" value="2OG-FeII_Oxy"/>
    <property type="match status" value="1"/>
</dbReference>
<comment type="caution">
    <text evidence="8">The sequence shown here is derived from an EMBL/GenBank/DDBJ whole genome shotgun (WGS) entry which is preliminary data.</text>
</comment>
<evidence type="ECO:0000256" key="4">
    <source>
        <dbReference type="ARBA" id="ARBA00023002"/>
    </source>
</evidence>
<evidence type="ECO:0000256" key="3">
    <source>
        <dbReference type="ARBA" id="ARBA00022896"/>
    </source>
</evidence>
<dbReference type="PANTHER" id="PTHR47991">
    <property type="entry name" value="OXOGLUTARATE/IRON-DEPENDENT DIOXYGENASE"/>
    <property type="match status" value="1"/>
</dbReference>
<keyword evidence="3" id="KW-0847">Vitamin C</keyword>
<evidence type="ECO:0000256" key="1">
    <source>
        <dbReference type="ARBA" id="ARBA00008056"/>
    </source>
</evidence>
<dbReference type="GO" id="GO:0031418">
    <property type="term" value="F:L-ascorbic acid binding"/>
    <property type="evidence" value="ECO:0007669"/>
    <property type="project" value="UniProtKB-KW"/>
</dbReference>
<dbReference type="InterPro" id="IPR026992">
    <property type="entry name" value="DIOX_N"/>
</dbReference>
<reference evidence="8" key="1">
    <citation type="journal article" date="2023" name="Science">
        <title>Elucidation of the pathway for biosynthesis of saponin adjuvants from the soapbark tree.</title>
        <authorList>
            <person name="Reed J."/>
            <person name="Orme A."/>
            <person name="El-Demerdash A."/>
            <person name="Owen C."/>
            <person name="Martin L.B.B."/>
            <person name="Misra R.C."/>
            <person name="Kikuchi S."/>
            <person name="Rejzek M."/>
            <person name="Martin A.C."/>
            <person name="Harkess A."/>
            <person name="Leebens-Mack J."/>
            <person name="Louveau T."/>
            <person name="Stephenson M.J."/>
            <person name="Osbourn A."/>
        </authorList>
    </citation>
    <scope>NUCLEOTIDE SEQUENCE</scope>
    <source>
        <strain evidence="8">S10</strain>
    </source>
</reference>
<evidence type="ECO:0000256" key="2">
    <source>
        <dbReference type="ARBA" id="ARBA00022723"/>
    </source>
</evidence>
<dbReference type="Gene3D" id="2.60.120.330">
    <property type="entry name" value="B-lactam Antibiotic, Isopenicillin N Synthase, Chain"/>
    <property type="match status" value="1"/>
</dbReference>
<dbReference type="AlphaFoldDB" id="A0AAD7PUX2"/>
<dbReference type="Proteomes" id="UP001163823">
    <property type="component" value="Chromosome 5"/>
</dbReference>
<dbReference type="InterPro" id="IPR005123">
    <property type="entry name" value="Oxoglu/Fe-dep_dioxygenase_dom"/>
</dbReference>
<dbReference type="InterPro" id="IPR050295">
    <property type="entry name" value="Plant_2OG-oxidoreductases"/>
</dbReference>
<dbReference type="SUPFAM" id="SSF51197">
    <property type="entry name" value="Clavaminate synthase-like"/>
    <property type="match status" value="1"/>
</dbReference>
<organism evidence="8 9">
    <name type="scientific">Quillaja saponaria</name>
    <name type="common">Soap bark tree</name>
    <dbReference type="NCBI Taxonomy" id="32244"/>
    <lineage>
        <taxon>Eukaryota</taxon>
        <taxon>Viridiplantae</taxon>
        <taxon>Streptophyta</taxon>
        <taxon>Embryophyta</taxon>
        <taxon>Tracheophyta</taxon>
        <taxon>Spermatophyta</taxon>
        <taxon>Magnoliopsida</taxon>
        <taxon>eudicotyledons</taxon>
        <taxon>Gunneridae</taxon>
        <taxon>Pentapetalae</taxon>
        <taxon>rosids</taxon>
        <taxon>fabids</taxon>
        <taxon>Fabales</taxon>
        <taxon>Quillajaceae</taxon>
        <taxon>Quillaja</taxon>
    </lineage>
</organism>
<gene>
    <name evidence="8" type="ORF">O6P43_012878</name>
</gene>
<dbReference type="InterPro" id="IPR044861">
    <property type="entry name" value="IPNS-like_FE2OG_OXY"/>
</dbReference>
<evidence type="ECO:0000256" key="6">
    <source>
        <dbReference type="RuleBase" id="RU003682"/>
    </source>
</evidence>
<dbReference type="EMBL" id="JARAOO010000005">
    <property type="protein sequence ID" value="KAJ7968833.1"/>
    <property type="molecule type" value="Genomic_DNA"/>
</dbReference>
<proteinExistence type="inferred from homology"/>
<evidence type="ECO:0000256" key="5">
    <source>
        <dbReference type="ARBA" id="ARBA00023004"/>
    </source>
</evidence>
<comment type="similarity">
    <text evidence="1 6">Belongs to the iron/ascorbate-dependent oxidoreductase family.</text>
</comment>
<dbReference type="GO" id="GO:0016491">
    <property type="term" value="F:oxidoreductase activity"/>
    <property type="evidence" value="ECO:0007669"/>
    <property type="project" value="UniProtKB-KW"/>
</dbReference>
<evidence type="ECO:0000313" key="8">
    <source>
        <dbReference type="EMBL" id="KAJ7968833.1"/>
    </source>
</evidence>
<dbReference type="PROSITE" id="PS51471">
    <property type="entry name" value="FE2OG_OXY"/>
    <property type="match status" value="1"/>
</dbReference>
<evidence type="ECO:0000313" key="9">
    <source>
        <dbReference type="Proteomes" id="UP001163823"/>
    </source>
</evidence>
<name>A0AAD7PUX2_QUISA</name>
<dbReference type="GO" id="GO:0046872">
    <property type="term" value="F:metal ion binding"/>
    <property type="evidence" value="ECO:0007669"/>
    <property type="project" value="UniProtKB-KW"/>
</dbReference>
<feature type="domain" description="Fe2OG dioxygenase" evidence="7">
    <location>
        <begin position="209"/>
        <end position="309"/>
    </location>
</feature>
<accession>A0AAD7PUX2</accession>
<evidence type="ECO:0000259" key="7">
    <source>
        <dbReference type="PROSITE" id="PS51471"/>
    </source>
</evidence>
<dbReference type="FunFam" id="2.60.120.330:FF:000001">
    <property type="entry name" value="Protein SRG1"/>
    <property type="match status" value="1"/>
</dbReference>
<sequence length="360" mass="40452">MATSKLASGLDQSSHSVLSVQHLISKQHISSVPQQFVRLDQEPLASAFSASLPTIPTIDMNQLLSDEAGADSNEVEKLFSVCKEWGLFQLVNHGVSDSLLEKLKQDTEGFFQLPLDEKVKYRKPDDFEGYGNHILSDDQKLDWGDRFYMVTNPVHKRKPHLFPELPSSLRSTLESYIEELQKISIKLLGLLAIGLKVEPREVVELFEDGMQSMRIGYYPPCPQPELVMGISAHTDGTGITILNQVNGVNGLQLKKDGVWIPVNALSNALLVNIGDVLEIMSNGIYKSVEHRARVNCKEERISIAMFFYPKFESEISPLTSLTNPNNPPLFKRIGMENYLKGFFSHLVTGKSHLEHLRIKH</sequence>
<protein>
    <submittedName>
        <fullName evidence="8">2-oxoglutarate (2OG) and Fe(II)-dependent oxygenase superfamily protein</fullName>
    </submittedName>
</protein>
<keyword evidence="2 6" id="KW-0479">Metal-binding</keyword>
<dbReference type="InterPro" id="IPR027443">
    <property type="entry name" value="IPNS-like_sf"/>
</dbReference>
<keyword evidence="9" id="KW-1185">Reference proteome</keyword>